<dbReference type="InterPro" id="IPR009078">
    <property type="entry name" value="Ferritin-like_SF"/>
</dbReference>
<name>A0A2R6Y3M3_9BACL</name>
<evidence type="ECO:0008006" key="3">
    <source>
        <dbReference type="Google" id="ProtNLM"/>
    </source>
</evidence>
<dbReference type="SUPFAM" id="SSF47240">
    <property type="entry name" value="Ferritin-like"/>
    <property type="match status" value="1"/>
</dbReference>
<dbReference type="CDD" id="cd01048">
    <property type="entry name" value="Ferritin_like_AB2"/>
    <property type="match status" value="1"/>
</dbReference>
<dbReference type="InterPro" id="IPR012347">
    <property type="entry name" value="Ferritin-like"/>
</dbReference>
<dbReference type="AlphaFoldDB" id="A0A2R6Y3M3"/>
<protein>
    <recommendedName>
        <fullName evidence="3">DUF2202 domain-containing protein</fullName>
    </recommendedName>
</protein>
<evidence type="ECO:0000313" key="2">
    <source>
        <dbReference type="Proteomes" id="UP000244338"/>
    </source>
</evidence>
<dbReference type="InterPro" id="IPR019243">
    <property type="entry name" value="DUF2202"/>
</dbReference>
<dbReference type="Proteomes" id="UP000244338">
    <property type="component" value="Unassembled WGS sequence"/>
</dbReference>
<comment type="caution">
    <text evidence="1">The sequence shown here is derived from an EMBL/GenBank/DDBJ whole genome shotgun (WGS) entry which is preliminary data.</text>
</comment>
<dbReference type="EMBL" id="PEBX01000010">
    <property type="protein sequence ID" value="PTQ57271.1"/>
    <property type="molecule type" value="Genomic_DNA"/>
</dbReference>
<organism evidence="1 2">
    <name type="scientific">Candidatus Carbonibacillus altaicus</name>
    <dbReference type="NCBI Taxonomy" id="2163959"/>
    <lineage>
        <taxon>Bacteria</taxon>
        <taxon>Bacillati</taxon>
        <taxon>Bacillota</taxon>
        <taxon>Bacilli</taxon>
        <taxon>Bacillales</taxon>
        <taxon>Candidatus Carbonibacillus</taxon>
    </lineage>
</organism>
<sequence>MEGKTSFSLEEMLTYAIQDEYGAYSEYNWIIQTYGAVKPYTNILQAEQTHIDLLLPLFKTYGVAVPDRTEAESHISYPTSLLEAAKAGVQAEIDNIAMYDTFLAQKDLPDDVRDVFVKLRTASTHHLETFQKQVDKFAK</sequence>
<accession>A0A2R6Y3M3</accession>
<dbReference type="Gene3D" id="1.20.1260.10">
    <property type="match status" value="1"/>
</dbReference>
<proteinExistence type="predicted"/>
<reference evidence="2" key="1">
    <citation type="journal article" date="2018" name="Sci. Rep.">
        <title>Lignite coal burning seam in the remote Altai Mountains harbors a hydrogen-driven thermophilic microbial community.</title>
        <authorList>
            <person name="Kadnikov V.V."/>
            <person name="Mardanov A.V."/>
            <person name="Ivasenko D.A."/>
            <person name="Antsiferov D.V."/>
            <person name="Beletsky A.V."/>
            <person name="Karnachuk O.V."/>
            <person name="Ravin N.V."/>
        </authorList>
    </citation>
    <scope>NUCLEOTIDE SEQUENCE [LARGE SCALE GENOMIC DNA]</scope>
</reference>
<gene>
    <name evidence="1" type="ORF">BSOLF_2036</name>
</gene>
<evidence type="ECO:0000313" key="1">
    <source>
        <dbReference type="EMBL" id="PTQ57271.1"/>
    </source>
</evidence>